<gene>
    <name evidence="1" type="ORF">A6M13_06575</name>
</gene>
<comment type="caution">
    <text evidence="1">The sequence shown here is derived from an EMBL/GenBank/DDBJ whole genome shotgun (WGS) entry which is preliminary data.</text>
</comment>
<dbReference type="OrthoDB" id="1645744at2"/>
<dbReference type="AlphaFoldDB" id="A0A1C0Y7C5"/>
<proteinExistence type="predicted"/>
<organism evidence="1 2">
    <name type="scientific">Caryophanon tenue</name>
    <dbReference type="NCBI Taxonomy" id="33978"/>
    <lineage>
        <taxon>Bacteria</taxon>
        <taxon>Bacillati</taxon>
        <taxon>Bacillota</taxon>
        <taxon>Bacilli</taxon>
        <taxon>Bacillales</taxon>
        <taxon>Caryophanaceae</taxon>
        <taxon>Caryophanon</taxon>
    </lineage>
</organism>
<reference evidence="1 2" key="1">
    <citation type="submission" date="2016-07" db="EMBL/GenBank/DDBJ databases">
        <title>Caryophanon tenue genome sequencing.</title>
        <authorList>
            <person name="Verma A."/>
            <person name="Pal Y."/>
            <person name="Krishnamurthi S."/>
        </authorList>
    </citation>
    <scope>NUCLEOTIDE SEQUENCE [LARGE SCALE GENOMIC DNA]</scope>
    <source>
        <strain evidence="1 2">DSM 14152</strain>
    </source>
</reference>
<accession>A0A1C0Y7C5</accession>
<dbReference type="Gene3D" id="3.90.1720.10">
    <property type="entry name" value="endopeptidase domain like (from Nostoc punctiforme)"/>
    <property type="match status" value="1"/>
</dbReference>
<dbReference type="SUPFAM" id="SSF54001">
    <property type="entry name" value="Cysteine proteinases"/>
    <property type="match status" value="1"/>
</dbReference>
<dbReference type="EMBL" id="MASJ01000039">
    <property type="protein sequence ID" value="OCS83062.1"/>
    <property type="molecule type" value="Genomic_DNA"/>
</dbReference>
<name>A0A1C0Y7C5_9BACL</name>
<keyword evidence="2" id="KW-1185">Reference proteome</keyword>
<dbReference type="RefSeq" id="WP_066548094.1">
    <property type="nucleotide sequence ID" value="NZ_MASJ01000039.1"/>
</dbReference>
<dbReference type="STRING" id="33978.A6M13_06575"/>
<dbReference type="InterPro" id="IPR038765">
    <property type="entry name" value="Papain-like_cys_pep_sf"/>
</dbReference>
<evidence type="ECO:0000313" key="2">
    <source>
        <dbReference type="Proteomes" id="UP000093199"/>
    </source>
</evidence>
<sequence length="182" mass="21708">MTRSIYLVLTATKTWLSRTIQFVTRDRYNHVSIALDPFLCEMYSFGRRKYNNPFDGGFTQEKCSTPIFQEAFCAIYACKLTNTQYETLRNRLRTMNEHATDYQYHFLGLFAVWCGYKWERENSYFCSQFIATLLKELQLSLPHEEPFFVRPNDFAYLPYTKLIYEGALRHYLPPTYQKLSIV</sequence>
<protein>
    <submittedName>
        <fullName evidence="1">Uncharacterized protein</fullName>
    </submittedName>
</protein>
<evidence type="ECO:0000313" key="1">
    <source>
        <dbReference type="EMBL" id="OCS83062.1"/>
    </source>
</evidence>
<dbReference type="Proteomes" id="UP000093199">
    <property type="component" value="Unassembled WGS sequence"/>
</dbReference>